<evidence type="ECO:0000256" key="5">
    <source>
        <dbReference type="ARBA" id="ARBA00023136"/>
    </source>
</evidence>
<evidence type="ECO:0000256" key="6">
    <source>
        <dbReference type="ARBA" id="ARBA00023237"/>
    </source>
</evidence>
<feature type="domain" description="TonB-dependent receptor plug" evidence="9">
    <location>
        <begin position="128"/>
        <end position="222"/>
    </location>
</feature>
<dbReference type="Pfam" id="PF13715">
    <property type="entry name" value="CarbopepD_reg_2"/>
    <property type="match status" value="1"/>
</dbReference>
<keyword evidence="2 7" id="KW-0813">Transport</keyword>
<comment type="subcellular location">
    <subcellularLocation>
        <location evidence="1 7">Cell outer membrane</location>
        <topology evidence="1 7">Multi-pass membrane protein</topology>
    </subcellularLocation>
</comment>
<name>A0A0P0GI80_9BACE</name>
<keyword evidence="8" id="KW-0732">Signal</keyword>
<dbReference type="Pfam" id="PF07715">
    <property type="entry name" value="Plug"/>
    <property type="match status" value="1"/>
</dbReference>
<dbReference type="NCBIfam" id="TIGR04056">
    <property type="entry name" value="OMP_RagA_SusC"/>
    <property type="match status" value="1"/>
</dbReference>
<dbReference type="PROSITE" id="PS52016">
    <property type="entry name" value="TONB_DEPENDENT_REC_3"/>
    <property type="match status" value="1"/>
</dbReference>
<gene>
    <name evidence="10" type="ORF">BcellWH2_03511</name>
</gene>
<keyword evidence="3 7" id="KW-1134">Transmembrane beta strand</keyword>
<comment type="similarity">
    <text evidence="7">Belongs to the TonB-dependent receptor family.</text>
</comment>
<dbReference type="Proteomes" id="UP000061809">
    <property type="component" value="Chromosome"/>
</dbReference>
<organism evidence="10 11">
    <name type="scientific">Bacteroides cellulosilyticus</name>
    <dbReference type="NCBI Taxonomy" id="246787"/>
    <lineage>
        <taxon>Bacteria</taxon>
        <taxon>Pseudomonadati</taxon>
        <taxon>Bacteroidota</taxon>
        <taxon>Bacteroidia</taxon>
        <taxon>Bacteroidales</taxon>
        <taxon>Bacteroidaceae</taxon>
        <taxon>Bacteroides</taxon>
    </lineage>
</organism>
<protein>
    <submittedName>
        <fullName evidence="10">TonB-dependent Receptor Plug Domain protein</fullName>
    </submittedName>
</protein>
<dbReference type="Gene3D" id="2.170.130.10">
    <property type="entry name" value="TonB-dependent receptor, plug domain"/>
    <property type="match status" value="1"/>
</dbReference>
<keyword evidence="6 7" id="KW-0998">Cell outer membrane</keyword>
<dbReference type="InterPro" id="IPR012910">
    <property type="entry name" value="Plug_dom"/>
</dbReference>
<dbReference type="SUPFAM" id="SSF49464">
    <property type="entry name" value="Carboxypeptidase regulatory domain-like"/>
    <property type="match status" value="1"/>
</dbReference>
<feature type="signal peptide" evidence="8">
    <location>
        <begin position="1"/>
        <end position="24"/>
    </location>
</feature>
<feature type="chain" id="PRO_5006047624" evidence="8">
    <location>
        <begin position="25"/>
        <end position="1037"/>
    </location>
</feature>
<dbReference type="KEGG" id="bcel:BcellWH2_03511"/>
<reference evidence="10 11" key="1">
    <citation type="journal article" date="2015" name="Science">
        <title>Genetic determinants of in vivo fitness and diet responsiveness in multiple human gut Bacteroides.</title>
        <authorList>
            <person name="Wu M."/>
            <person name="McNulty N.P."/>
            <person name="Rodionov D.A."/>
            <person name="Khoroshkin M.S."/>
            <person name="Griffin N.W."/>
            <person name="Cheng J."/>
            <person name="Latreille P."/>
            <person name="Kerstetter R.A."/>
            <person name="Terrapon N."/>
            <person name="Henrissat B."/>
            <person name="Osterman A.L."/>
            <person name="Gordon J.I."/>
        </authorList>
    </citation>
    <scope>NUCLEOTIDE SEQUENCE [LARGE SCALE GENOMIC DNA]</scope>
    <source>
        <strain evidence="10 11">WH2</strain>
    </source>
</reference>
<evidence type="ECO:0000313" key="11">
    <source>
        <dbReference type="Proteomes" id="UP000061809"/>
    </source>
</evidence>
<evidence type="ECO:0000256" key="1">
    <source>
        <dbReference type="ARBA" id="ARBA00004571"/>
    </source>
</evidence>
<evidence type="ECO:0000256" key="2">
    <source>
        <dbReference type="ARBA" id="ARBA00022448"/>
    </source>
</evidence>
<dbReference type="InterPro" id="IPR037066">
    <property type="entry name" value="Plug_dom_sf"/>
</dbReference>
<evidence type="ECO:0000256" key="3">
    <source>
        <dbReference type="ARBA" id="ARBA00022452"/>
    </source>
</evidence>
<dbReference type="InterPro" id="IPR039426">
    <property type="entry name" value="TonB-dep_rcpt-like"/>
</dbReference>
<keyword evidence="5 7" id="KW-0472">Membrane</keyword>
<evidence type="ECO:0000256" key="4">
    <source>
        <dbReference type="ARBA" id="ARBA00022692"/>
    </source>
</evidence>
<accession>A0A0P0GI80</accession>
<dbReference type="Gene3D" id="2.60.40.1120">
    <property type="entry name" value="Carboxypeptidase-like, regulatory domain"/>
    <property type="match status" value="1"/>
</dbReference>
<keyword evidence="4 7" id="KW-0812">Transmembrane</keyword>
<proteinExistence type="inferred from homology"/>
<evidence type="ECO:0000256" key="8">
    <source>
        <dbReference type="SAM" id="SignalP"/>
    </source>
</evidence>
<dbReference type="InterPro" id="IPR008969">
    <property type="entry name" value="CarboxyPept-like_regulatory"/>
</dbReference>
<sequence>MTKTVSLFRIFFVALMMCATTLLGQSVNEITVTGKVIDDKGETVIGASILVKGTGTGVITDIDGNYSIKVPGSQSVLIFSYVGLTPVSEVVGDRSVINVTMASTSEVLEEIVVTALGIKKEKKKLGYAVQDLIAPGLTKVPAANTASNLTGKIAGLKVSNSPNLFDTPALLLRGVAPVVVIDGVPVESATFWEVAPEDIESMSVLKGPAAAVLYGQMGQNGVIQITTKKAKEGVRISVNSSTGFDTGMIANPSYQKKYGTGYQGQYRVGNSTDEFWGAWGPELDGRLLAQWNSPYDENGNRIAIPWIPRGKDNLDNMLRTGIVTNNNVSVETKWEKGDFRISLSQMHQKGVFENTSLNSYTVNMSGGIQLSEKLRFDANINYNKMDSPNFPSVGYGRNSPIYSMILWAGANVDVRDLRDYWAPGLEGLQQRNFDVADGYENGSYDYNNPYFILYENLHGYHKNTTYGSASLKYDATKDLNITLRTGVNMNERMEDYRTAQSTVYSRNGNYSQTYYTDFQVLTDLMAKYDKRIGAFDIGAMLGFNARQYNDRGHSASTDGLAVPGIYTLENTLKPTKPTSYKRELAEYAVYGYLDLGWKNYILLNLTARNQWSSTIPTFGKNSYLYPSAQLATIVSEYVKLPEFISYLKLRGSFARVGSAFSPYYFASVYTQTQSWNNNIGLTSPSSIYSKDIKPSYSTGYEVGGELRLYKNRLAFDATYFYFIDGPQTYSQPISEASGWTSYVLNGLKTLRKGWELAITGSPFKNPKGFSWEAVLNLSSYRKYLKELPEGQTKYGELKVGDRMDAIYGTAMMCAPEGSGYEGQVIIGANGQIQKDDIKQKLGYANNDLMVGFTNTMSYGKLTLNFSFDACIGGKMLSQYNRYMWAGGRSLDIDDQARKDWYAGKDYLAQGVNVISGTLERDGDGNVISDTRQFAPNTKTTNYFDYIQNSKGYYGIDECVLVDRSFLKFREISLSYDLSALLKNTFIKGANVSLVAKNLFLITKSGLVDPDQYNEDTTWDNLQTPSFRNVGFNVNLTF</sequence>
<dbReference type="GO" id="GO:0009279">
    <property type="term" value="C:cell outer membrane"/>
    <property type="evidence" value="ECO:0007669"/>
    <property type="project" value="UniProtKB-SubCell"/>
</dbReference>
<evidence type="ECO:0000313" key="10">
    <source>
        <dbReference type="EMBL" id="ALJ60734.1"/>
    </source>
</evidence>
<dbReference type="AlphaFoldDB" id="A0A0P0GI80"/>
<dbReference type="RefSeq" id="WP_029427549.1">
    <property type="nucleotide sequence ID" value="NZ_CP012801.1"/>
</dbReference>
<dbReference type="SUPFAM" id="SSF56935">
    <property type="entry name" value="Porins"/>
    <property type="match status" value="1"/>
</dbReference>
<dbReference type="InterPro" id="IPR023996">
    <property type="entry name" value="TonB-dep_OMP_SusC/RagA"/>
</dbReference>
<evidence type="ECO:0000256" key="7">
    <source>
        <dbReference type="PROSITE-ProRule" id="PRU01360"/>
    </source>
</evidence>
<dbReference type="Gene3D" id="2.40.170.20">
    <property type="entry name" value="TonB-dependent receptor, beta-barrel domain"/>
    <property type="match status" value="1"/>
</dbReference>
<dbReference type="EMBL" id="CP012801">
    <property type="protein sequence ID" value="ALJ60734.1"/>
    <property type="molecule type" value="Genomic_DNA"/>
</dbReference>
<dbReference type="PATRIC" id="fig|246787.4.peg.3622"/>
<dbReference type="InterPro" id="IPR036942">
    <property type="entry name" value="Beta-barrel_TonB_sf"/>
</dbReference>
<evidence type="ECO:0000259" key="9">
    <source>
        <dbReference type="Pfam" id="PF07715"/>
    </source>
</evidence>
<keyword evidence="10" id="KW-0675">Receptor</keyword>